<accession>G0VG58</accession>
<dbReference type="RefSeq" id="XP_003676834.1">
    <property type="nucleotide sequence ID" value="XM_003676786.1"/>
</dbReference>
<evidence type="ECO:0008006" key="3">
    <source>
        <dbReference type="Google" id="ProtNLM"/>
    </source>
</evidence>
<organism evidence="1 2">
    <name type="scientific">Naumovozyma castellii</name>
    <name type="common">Yeast</name>
    <name type="synonym">Saccharomyces castellii</name>
    <dbReference type="NCBI Taxonomy" id="27288"/>
    <lineage>
        <taxon>Eukaryota</taxon>
        <taxon>Fungi</taxon>
        <taxon>Dikarya</taxon>
        <taxon>Ascomycota</taxon>
        <taxon>Saccharomycotina</taxon>
        <taxon>Saccharomycetes</taxon>
        <taxon>Saccharomycetales</taxon>
        <taxon>Saccharomycetaceae</taxon>
        <taxon>Naumovozyma</taxon>
    </lineage>
</organism>
<dbReference type="InParanoid" id="G0VG58"/>
<evidence type="ECO:0000313" key="2">
    <source>
        <dbReference type="Proteomes" id="UP000001640"/>
    </source>
</evidence>
<dbReference type="OMA" id="STRINYE"/>
<keyword evidence="2" id="KW-1185">Reference proteome</keyword>
<dbReference type="AlphaFoldDB" id="G0VG58"/>
<protein>
    <recommendedName>
        <fullName evidence="3">Ceramide synthase subunit LIP1</fullName>
    </recommendedName>
</protein>
<evidence type="ECO:0000313" key="1">
    <source>
        <dbReference type="EMBL" id="CCC70478.1"/>
    </source>
</evidence>
<dbReference type="OrthoDB" id="3979149at2759"/>
<dbReference type="EMBL" id="HE576756">
    <property type="protein sequence ID" value="CCC70478.1"/>
    <property type="molecule type" value="Genomic_DNA"/>
</dbReference>
<gene>
    <name evidence="1" type="primary">NCAS0E04080</name>
    <name evidence="1" type="ordered locus">NCAS_0E04080</name>
</gene>
<sequence>MNKRTTQVKNLLLYVCICLTLIAAVEYFKYSTRIHYEWFHCTPIKEQMGGPGSSVIKLWARGGPSCDKRGEFKTIAKRISLDFEPNEEHLSFCIMENMDVPTRHYPVADENKGAPGYVAFAGYDSDYELVEKLCEGETIYHM</sequence>
<dbReference type="Proteomes" id="UP000001640">
    <property type="component" value="Chromosome 5"/>
</dbReference>
<dbReference type="KEGG" id="ncs:NCAS_0E04080"/>
<dbReference type="HOGENOM" id="CLU_1759093_0_0_1"/>
<proteinExistence type="predicted"/>
<reference key="2">
    <citation type="submission" date="2011-08" db="EMBL/GenBank/DDBJ databases">
        <title>Genome sequence of Naumovozyma castellii.</title>
        <authorList>
            <person name="Gordon J.L."/>
            <person name="Armisen D."/>
            <person name="Proux-Wera E."/>
            <person name="OhEigeartaigh S.S."/>
            <person name="Byrne K.P."/>
            <person name="Wolfe K.H."/>
        </authorList>
    </citation>
    <scope>NUCLEOTIDE SEQUENCE</scope>
    <source>
        <strain>Type strain:CBS 4309</strain>
    </source>
</reference>
<reference evidence="1 2" key="1">
    <citation type="journal article" date="2011" name="Proc. Natl. Acad. Sci. U.S.A.">
        <title>Evolutionary erosion of yeast sex chromosomes by mating-type switching accidents.</title>
        <authorList>
            <person name="Gordon J.L."/>
            <person name="Armisen D."/>
            <person name="Proux-Wera E."/>
            <person name="Oheigeartaigh S.S."/>
            <person name="Byrne K.P."/>
            <person name="Wolfe K.H."/>
        </authorList>
    </citation>
    <scope>NUCLEOTIDE SEQUENCE [LARGE SCALE GENOMIC DNA]</scope>
    <source>
        <strain evidence="2">ATCC 76901 / BCRC 22586 / CBS 4309 / NBRC 1992 / NRRL Y-12630</strain>
    </source>
</reference>
<dbReference type="FunCoup" id="G0VG58">
    <property type="interactions" value="34"/>
</dbReference>
<dbReference type="eggNOG" id="ENOG502S1YW">
    <property type="taxonomic scope" value="Eukaryota"/>
</dbReference>
<dbReference type="GeneID" id="96904105"/>
<name>G0VG58_NAUCA</name>